<protein>
    <submittedName>
        <fullName evidence="1">Uncharacterized protein</fullName>
    </submittedName>
</protein>
<evidence type="ECO:0000313" key="1">
    <source>
        <dbReference type="EMBL" id="QDK04324.1"/>
    </source>
</evidence>
<gene>
    <name evidence="1" type="primary">vec20_194</name>
</gene>
<evidence type="ECO:0000313" key="2">
    <source>
        <dbReference type="Proteomes" id="UP000319888"/>
    </source>
</evidence>
<sequence>MELITELFDGASAPVVNLNPKHKIPQIFAIQAGEESVLPGFRFCTYTSDGDTNKTLNQAIK</sequence>
<accession>A0A514U5V6</accession>
<name>A0A514U5V6_9CAUD</name>
<organism evidence="1 2">
    <name type="scientific">Escherichia phage VEc20</name>
    <dbReference type="NCBI Taxonomy" id="2592190"/>
    <lineage>
        <taxon>Viruses</taxon>
        <taxon>Duplodnaviria</taxon>
        <taxon>Heunggongvirae</taxon>
        <taxon>Uroviricota</taxon>
        <taxon>Caudoviricetes</taxon>
        <taxon>Pantevenvirales</taxon>
        <taxon>Straboviridae</taxon>
        <taxon>Tevenvirinae</taxon>
        <taxon>Tequatrovirus</taxon>
        <taxon>Tequatrovirus ecombl75</taxon>
    </lineage>
</organism>
<dbReference type="Proteomes" id="UP000319888">
    <property type="component" value="Segment"/>
</dbReference>
<reference evidence="1 2" key="1">
    <citation type="submission" date="2019-06" db="EMBL/GenBank/DDBJ databases">
        <title>Complete genome sequence of Escherichia coli bacteriophage VEc20.</title>
        <authorList>
            <person name="Denisenko E."/>
            <person name="Volozhantsev N."/>
            <person name="Kislichkina A."/>
            <person name="Verevkin V."/>
            <person name="Myakinina V."/>
            <person name="Krasilnikova V."/>
        </authorList>
    </citation>
    <scope>NUCLEOTIDE SEQUENCE [LARGE SCALE GENOMIC DNA]</scope>
</reference>
<dbReference type="EMBL" id="MN022785">
    <property type="protein sequence ID" value="QDK04324.1"/>
    <property type="molecule type" value="Genomic_DNA"/>
</dbReference>
<proteinExistence type="predicted"/>